<dbReference type="PANTHER" id="PTHR10492:SF57">
    <property type="entry name" value="ATP-DEPENDENT DNA HELICASE"/>
    <property type="match status" value="1"/>
</dbReference>
<reference evidence="3" key="1">
    <citation type="journal article" date="2020" name="bioRxiv">
        <title>Chromosome-level reference genome of the European wasp spider Argiope bruennichi: a resource for studies on range expansion and evolutionary adaptation.</title>
        <authorList>
            <person name="Sheffer M.M."/>
            <person name="Hoppe A."/>
            <person name="Krehenwinkel H."/>
            <person name="Uhl G."/>
            <person name="Kuss A.W."/>
            <person name="Jensen L."/>
            <person name="Jensen C."/>
            <person name="Gillespie R.G."/>
            <person name="Hoff K.J."/>
            <person name="Prost S."/>
        </authorList>
    </citation>
    <scope>NUCLEOTIDE SEQUENCE</scope>
</reference>
<dbReference type="Proteomes" id="UP000807504">
    <property type="component" value="Unassembled WGS sequence"/>
</dbReference>
<keyword evidence="1" id="KW-0732">Signal</keyword>
<gene>
    <name evidence="3" type="ORF">HNY73_003089</name>
</gene>
<evidence type="ECO:0000313" key="3">
    <source>
        <dbReference type="EMBL" id="KAF8795216.1"/>
    </source>
</evidence>
<feature type="signal peptide" evidence="1">
    <location>
        <begin position="1"/>
        <end position="17"/>
    </location>
</feature>
<feature type="chain" id="PRO_5035855013" description="DNA helicase Pif1-like 2B domain-containing protein" evidence="1">
    <location>
        <begin position="18"/>
        <end position="360"/>
    </location>
</feature>
<dbReference type="EMBL" id="JABXBU010000002">
    <property type="protein sequence ID" value="KAF8795216.1"/>
    <property type="molecule type" value="Genomic_DNA"/>
</dbReference>
<evidence type="ECO:0000313" key="4">
    <source>
        <dbReference type="Proteomes" id="UP000807504"/>
    </source>
</evidence>
<dbReference type="AlphaFoldDB" id="A0A8T0FWY1"/>
<proteinExistence type="predicted"/>
<feature type="domain" description="DNA helicase Pif1-like 2B" evidence="2">
    <location>
        <begin position="270"/>
        <end position="316"/>
    </location>
</feature>
<organism evidence="3 4">
    <name type="scientific">Argiope bruennichi</name>
    <name type="common">Wasp spider</name>
    <name type="synonym">Aranea bruennichi</name>
    <dbReference type="NCBI Taxonomy" id="94029"/>
    <lineage>
        <taxon>Eukaryota</taxon>
        <taxon>Metazoa</taxon>
        <taxon>Ecdysozoa</taxon>
        <taxon>Arthropoda</taxon>
        <taxon>Chelicerata</taxon>
        <taxon>Arachnida</taxon>
        <taxon>Araneae</taxon>
        <taxon>Araneomorphae</taxon>
        <taxon>Entelegynae</taxon>
        <taxon>Araneoidea</taxon>
        <taxon>Araneidae</taxon>
        <taxon>Argiope</taxon>
    </lineage>
</organism>
<reference evidence="3" key="2">
    <citation type="submission" date="2020-06" db="EMBL/GenBank/DDBJ databases">
        <authorList>
            <person name="Sheffer M."/>
        </authorList>
    </citation>
    <scope>NUCLEOTIDE SEQUENCE</scope>
</reference>
<dbReference type="PANTHER" id="PTHR10492">
    <property type="match status" value="1"/>
</dbReference>
<evidence type="ECO:0000259" key="2">
    <source>
        <dbReference type="Pfam" id="PF21530"/>
    </source>
</evidence>
<comment type="caution">
    <text evidence="3">The sequence shown here is derived from an EMBL/GenBank/DDBJ whole genome shotgun (WGS) entry which is preliminary data.</text>
</comment>
<accession>A0A8T0FWY1</accession>
<dbReference type="InterPro" id="IPR049163">
    <property type="entry name" value="Pif1-like_2B_dom"/>
</dbReference>
<sequence>MHLKMILFFAVLGSRYGASVGVWTQICGDKQSDICIDEFFCTWRRLVRSSKDKVICPFMETKSLEIPRNVTLCLHTIKDELWGCVDVGKAKTQEYVSQTPNREVKDKDKLQCLIRQFIAECFVQKTENGCVFKTTTGMMPSDAHKISIRTDKTPSGEYVCRFNVPTIDNVTTVIVGEQFEPKDIVLHQRNDQLKKFQKLIDAKIPGNIQPLFEMVSMDITSIFKLINPVSGEENKKYKTENNYSYQLIIYNAVDKIVSDDPNDRLIFPVEFLNSLTPTGMPSYKLYLKPRYIILLLRNSAPNKGLCNGTRLIVTKLQRSIIEAKCISFASDETYFIPRIPLIPSDSNIPFKFKRKKFQFV</sequence>
<name>A0A8T0FWY1_ARGBR</name>
<dbReference type="Pfam" id="PF21530">
    <property type="entry name" value="Pif1_2B_dom"/>
    <property type="match status" value="1"/>
</dbReference>
<protein>
    <recommendedName>
        <fullName evidence="2">DNA helicase Pif1-like 2B domain-containing protein</fullName>
    </recommendedName>
</protein>
<evidence type="ECO:0000256" key="1">
    <source>
        <dbReference type="SAM" id="SignalP"/>
    </source>
</evidence>
<keyword evidence="4" id="KW-1185">Reference proteome</keyword>